<evidence type="ECO:0000259" key="1">
    <source>
        <dbReference type="Pfam" id="PF00881"/>
    </source>
</evidence>
<dbReference type="InterPro" id="IPR050627">
    <property type="entry name" value="Nitroreductase/BluB"/>
</dbReference>
<dbReference type="RefSeq" id="WP_250868210.1">
    <property type="nucleotide sequence ID" value="NZ_JAGSOI010000026.1"/>
</dbReference>
<dbReference type="InterPro" id="IPR000415">
    <property type="entry name" value="Nitroreductase-like"/>
</dbReference>
<accession>A0A9E5DC79</accession>
<reference evidence="2" key="2">
    <citation type="submission" date="2021-04" db="EMBL/GenBank/DDBJ databases">
        <authorList>
            <person name="Dong X."/>
        </authorList>
    </citation>
    <scope>NUCLEOTIDE SEQUENCE</scope>
    <source>
        <strain evidence="2">LLY</strain>
    </source>
</reference>
<dbReference type="Pfam" id="PF00881">
    <property type="entry name" value="Nitroreductase"/>
    <property type="match status" value="2"/>
</dbReference>
<dbReference type="AlphaFoldDB" id="A0A9E5DC79"/>
<dbReference type="Gene3D" id="3.40.109.10">
    <property type="entry name" value="NADH Oxidase"/>
    <property type="match status" value="1"/>
</dbReference>
<dbReference type="PANTHER" id="PTHR23026:SF123">
    <property type="entry name" value="NAD(P)H NITROREDUCTASE RV3131-RELATED"/>
    <property type="match status" value="1"/>
</dbReference>
<organism evidence="2 3">
    <name type="scientific">Methanococcoides seepicolus</name>
    <dbReference type="NCBI Taxonomy" id="2828780"/>
    <lineage>
        <taxon>Archaea</taxon>
        <taxon>Methanobacteriati</taxon>
        <taxon>Methanobacteriota</taxon>
        <taxon>Stenosarchaea group</taxon>
        <taxon>Methanomicrobia</taxon>
        <taxon>Methanosarcinales</taxon>
        <taxon>Methanosarcinaceae</taxon>
        <taxon>Methanococcoides</taxon>
    </lineage>
</organism>
<dbReference type="SUPFAM" id="SSF55469">
    <property type="entry name" value="FMN-dependent nitroreductase-like"/>
    <property type="match status" value="1"/>
</dbReference>
<feature type="domain" description="Nitroreductase" evidence="1">
    <location>
        <begin position="66"/>
        <end position="147"/>
    </location>
</feature>
<evidence type="ECO:0000313" key="3">
    <source>
        <dbReference type="Proteomes" id="UP001056766"/>
    </source>
</evidence>
<evidence type="ECO:0000313" key="2">
    <source>
        <dbReference type="EMBL" id="MCM1986859.1"/>
    </source>
</evidence>
<feature type="domain" description="Nitroreductase" evidence="1">
    <location>
        <begin position="8"/>
        <end position="62"/>
    </location>
</feature>
<gene>
    <name evidence="2" type="ORF">KDK67_07610</name>
</gene>
<dbReference type="PANTHER" id="PTHR23026">
    <property type="entry name" value="NADPH NITROREDUCTASE"/>
    <property type="match status" value="1"/>
</dbReference>
<dbReference type="Proteomes" id="UP001056766">
    <property type="component" value="Unassembled WGS sequence"/>
</dbReference>
<proteinExistence type="predicted"/>
<sequence>MSTTIEAILNRRSVREYTDEPVSEKDINTILDCARWAPSGLNNQPWKFIVVRDEDTIKNLAQCTHYSTIVLRSKVLIAVYLDNEEMYHHDKDVMAIGASIQNILLACVELGLGSVWLGEILKQADMVNSILEAPENHELMAVIAIGKPVEKERTSSRKSIAELTFENKFGKKWIGSN</sequence>
<comment type="caution">
    <text evidence="2">The sequence shown here is derived from an EMBL/GenBank/DDBJ whole genome shotgun (WGS) entry which is preliminary data.</text>
</comment>
<dbReference type="EMBL" id="JAGSOI010000026">
    <property type="protein sequence ID" value="MCM1986859.1"/>
    <property type="molecule type" value="Genomic_DNA"/>
</dbReference>
<dbReference type="GO" id="GO:0016491">
    <property type="term" value="F:oxidoreductase activity"/>
    <property type="evidence" value="ECO:0007669"/>
    <property type="project" value="InterPro"/>
</dbReference>
<keyword evidence="3" id="KW-1185">Reference proteome</keyword>
<reference evidence="2" key="1">
    <citation type="journal article" date="2021" name="mSystems">
        <title>Bacteria and Archaea Synergistically Convert Glycine Betaine to Biogenic Methane in the Formosa Cold Seep of the South China Sea.</title>
        <authorList>
            <person name="Li L."/>
            <person name="Zhang W."/>
            <person name="Zhang S."/>
            <person name="Song L."/>
            <person name="Sun Q."/>
            <person name="Zhang H."/>
            <person name="Xiang H."/>
            <person name="Dong X."/>
        </authorList>
    </citation>
    <scope>NUCLEOTIDE SEQUENCE</scope>
    <source>
        <strain evidence="2">LLY</strain>
    </source>
</reference>
<dbReference type="CDD" id="cd02062">
    <property type="entry name" value="Nitro_FMN_reductase"/>
    <property type="match status" value="1"/>
</dbReference>
<protein>
    <submittedName>
        <fullName evidence="2">Nitroreductase family protein</fullName>
    </submittedName>
</protein>
<dbReference type="InterPro" id="IPR029479">
    <property type="entry name" value="Nitroreductase"/>
</dbReference>
<name>A0A9E5DC79_9EURY</name>